<protein>
    <submittedName>
        <fullName evidence="2">HNH endonuclease</fullName>
    </submittedName>
</protein>
<keyword evidence="2" id="KW-0255">Endonuclease</keyword>
<reference evidence="2 3" key="1">
    <citation type="journal article" date="2014" name="BMC Genomics">
        <title>Methyltransferases acquired by lactococcal 936-type phage provide protection against restriction endonuclease activity.</title>
        <authorList>
            <person name="Murphy J."/>
            <person name="Klumpp J."/>
            <person name="Mahony J."/>
            <person name="O'Connell-Motherway M."/>
            <person name="Nauta A."/>
            <person name="van Sinderen D."/>
        </authorList>
    </citation>
    <scope>NUCLEOTIDE SEQUENCE [LARGE SCALE GENOMIC DNA]</scope>
</reference>
<evidence type="ECO:0000313" key="3">
    <source>
        <dbReference type="Proteomes" id="UP000029680"/>
    </source>
</evidence>
<dbReference type="EMBL" id="KM091442">
    <property type="protein sequence ID" value="AIK68536.1"/>
    <property type="molecule type" value="Genomic_DNA"/>
</dbReference>
<sequence>MRSVTYKDKYIVYEDGNVYSLSKNKMMKPTLQKNGYYKIYICNKNTWLHRFIMEAFNGKSDLTVDHIDGNAQNNNLSNLEYVTQAENTRRMFERVGTAHLKNNFNGEIYGCKKLVYKGLKFNSINELARKMGLNRNTVKNRIKKGILNVEFEG</sequence>
<evidence type="ECO:0000313" key="2">
    <source>
        <dbReference type="EMBL" id="AIK68536.1"/>
    </source>
</evidence>
<gene>
    <name evidence="2" type="ORF">Phi15_02</name>
</gene>
<evidence type="ECO:0000259" key="1">
    <source>
        <dbReference type="SMART" id="SM00507"/>
    </source>
</evidence>
<keyword evidence="2" id="KW-0378">Hydrolase</keyword>
<dbReference type="Pfam" id="PF13392">
    <property type="entry name" value="HNH_3"/>
    <property type="match status" value="1"/>
</dbReference>
<organism evidence="2 3">
    <name type="scientific">Lactococcus phage phi15</name>
    <dbReference type="NCBI Taxonomy" id="1527693"/>
    <lineage>
        <taxon>Viruses</taxon>
        <taxon>Duplodnaviria</taxon>
        <taxon>Heunggongvirae</taxon>
        <taxon>Uroviricota</taxon>
        <taxon>Caudoviricetes</taxon>
        <taxon>Skunavirus</taxon>
        <taxon>Skunavirus sv15</taxon>
    </lineage>
</organism>
<dbReference type="CDD" id="cd00085">
    <property type="entry name" value="HNHc"/>
    <property type="match status" value="1"/>
</dbReference>
<name>A0A096XV05_9CAUD</name>
<dbReference type="InterPro" id="IPR003615">
    <property type="entry name" value="HNH_nuc"/>
</dbReference>
<dbReference type="GO" id="GO:0004519">
    <property type="term" value="F:endonuclease activity"/>
    <property type="evidence" value="ECO:0007669"/>
    <property type="project" value="UniProtKB-KW"/>
</dbReference>
<dbReference type="SUPFAM" id="SSF54060">
    <property type="entry name" value="His-Me finger endonucleases"/>
    <property type="match status" value="1"/>
</dbReference>
<feature type="domain" description="HNH nuclease" evidence="1">
    <location>
        <begin position="43"/>
        <end position="88"/>
    </location>
</feature>
<proteinExistence type="predicted"/>
<keyword evidence="2" id="KW-0540">Nuclease</keyword>
<keyword evidence="3" id="KW-1185">Reference proteome</keyword>
<dbReference type="SMART" id="SM00507">
    <property type="entry name" value="HNHc"/>
    <property type="match status" value="1"/>
</dbReference>
<accession>A0A096XV05</accession>
<dbReference type="InterPro" id="IPR044925">
    <property type="entry name" value="His-Me_finger_sf"/>
</dbReference>
<dbReference type="Gene3D" id="3.90.75.20">
    <property type="match status" value="1"/>
</dbReference>
<dbReference type="Proteomes" id="UP000029680">
    <property type="component" value="Segment"/>
</dbReference>